<sequence length="126" mass="13801">MVTEWMYDTLPEACLKNPVVGVGGTRHGNLEDIKRFLLDDGVGPPAFVWTGRKLSSAVDAAPHLVLQKQCHSTARLPVLPTYGSAERAYGRRRSHAAGRIGGRQFHEGLAISSHGKKWRKGLKLST</sequence>
<gene>
    <name evidence="1" type="ORF">OUZ56_012435</name>
</gene>
<proteinExistence type="predicted"/>
<organism evidence="1 2">
    <name type="scientific">Daphnia magna</name>
    <dbReference type="NCBI Taxonomy" id="35525"/>
    <lineage>
        <taxon>Eukaryota</taxon>
        <taxon>Metazoa</taxon>
        <taxon>Ecdysozoa</taxon>
        <taxon>Arthropoda</taxon>
        <taxon>Crustacea</taxon>
        <taxon>Branchiopoda</taxon>
        <taxon>Diplostraca</taxon>
        <taxon>Cladocera</taxon>
        <taxon>Anomopoda</taxon>
        <taxon>Daphniidae</taxon>
        <taxon>Daphnia</taxon>
    </lineage>
</organism>
<evidence type="ECO:0000313" key="2">
    <source>
        <dbReference type="Proteomes" id="UP001234178"/>
    </source>
</evidence>
<accession>A0ABQ9Z303</accession>
<evidence type="ECO:0000313" key="1">
    <source>
        <dbReference type="EMBL" id="KAK4007275.1"/>
    </source>
</evidence>
<comment type="caution">
    <text evidence="1">The sequence shown here is derived from an EMBL/GenBank/DDBJ whole genome shotgun (WGS) entry which is preliminary data.</text>
</comment>
<keyword evidence="2" id="KW-1185">Reference proteome</keyword>
<reference evidence="1 2" key="1">
    <citation type="journal article" date="2023" name="Nucleic Acids Res.">
        <title>The hologenome of Daphnia magna reveals possible DNA methylation and microbiome-mediated evolution of the host genome.</title>
        <authorList>
            <person name="Chaturvedi A."/>
            <person name="Li X."/>
            <person name="Dhandapani V."/>
            <person name="Marshall H."/>
            <person name="Kissane S."/>
            <person name="Cuenca-Cambronero M."/>
            <person name="Asole G."/>
            <person name="Calvet F."/>
            <person name="Ruiz-Romero M."/>
            <person name="Marangio P."/>
            <person name="Guigo R."/>
            <person name="Rago D."/>
            <person name="Mirbahai L."/>
            <person name="Eastwood N."/>
            <person name="Colbourne J.K."/>
            <person name="Zhou J."/>
            <person name="Mallon E."/>
            <person name="Orsini L."/>
        </authorList>
    </citation>
    <scope>NUCLEOTIDE SEQUENCE [LARGE SCALE GENOMIC DNA]</scope>
    <source>
        <strain evidence="1">LRV0_1</strain>
    </source>
</reference>
<protein>
    <submittedName>
        <fullName evidence="1">Uncharacterized protein</fullName>
    </submittedName>
</protein>
<name>A0ABQ9Z303_9CRUS</name>
<dbReference type="Proteomes" id="UP001234178">
    <property type="component" value="Unassembled WGS sequence"/>
</dbReference>
<dbReference type="EMBL" id="JAOYFB010000002">
    <property type="protein sequence ID" value="KAK4007275.1"/>
    <property type="molecule type" value="Genomic_DNA"/>
</dbReference>